<accession>A0A7T5QZC4</accession>
<dbReference type="EMBL" id="MW328747">
    <property type="protein sequence ID" value="QQG34643.1"/>
    <property type="molecule type" value="Genomic_RNA"/>
</dbReference>
<sequence>MSELLGETKSLRTQTVDFNAVHTILGPASSGHFLLSECAGLKQLLPARAVVEVVSESLSVQVVGPASASKAVSAHVAVIPANAPEPTTEAQVLTISGSAFVQHSLYVGAVPAQLRFASEVAHQLKPTPVFGQLPKVVYHCTVTGGATGDKTFLRLSGTVTVEGVGYVSPW</sequence>
<protein>
    <submittedName>
        <fullName evidence="1">HP3</fullName>
    </submittedName>
</protein>
<organism evidence="1">
    <name type="scientific">Sesame deltaflexivirus 1</name>
    <dbReference type="NCBI Taxonomy" id="2794418"/>
    <lineage>
        <taxon>Viruses</taxon>
        <taxon>Riboviria</taxon>
        <taxon>Orthornavirae</taxon>
        <taxon>Kitrinoviricota</taxon>
        <taxon>Alsuviricetes</taxon>
        <taxon>Tymovirales</taxon>
        <taxon>Deltaflexiviridae</taxon>
        <taxon>Deltaflexivirus</taxon>
    </lineage>
</organism>
<evidence type="ECO:0000313" key="1">
    <source>
        <dbReference type="EMBL" id="QQG34643.1"/>
    </source>
</evidence>
<reference evidence="1" key="1">
    <citation type="submission" date="2020-11" db="EMBL/GenBank/DDBJ databases">
        <authorList>
            <person name="Bejerman N."/>
        </authorList>
    </citation>
    <scope>NUCLEOTIDE SEQUENCE</scope>
    <source>
        <strain evidence="1">Sesa</strain>
    </source>
</reference>
<proteinExistence type="predicted"/>
<name>A0A7T5QZC4_9VIRU</name>